<evidence type="ECO:0000256" key="3">
    <source>
        <dbReference type="ARBA" id="ARBA00022884"/>
    </source>
</evidence>
<dbReference type="Gene3D" id="3.90.470.10">
    <property type="entry name" value="Ribosomal protein L22/L17"/>
    <property type="match status" value="1"/>
</dbReference>
<keyword evidence="2 7" id="KW-0699">rRNA-binding</keyword>
<dbReference type="Proteomes" id="UP000278222">
    <property type="component" value="Unassembled WGS sequence"/>
</dbReference>
<evidence type="ECO:0000256" key="4">
    <source>
        <dbReference type="ARBA" id="ARBA00022980"/>
    </source>
</evidence>
<dbReference type="InterPro" id="IPR018260">
    <property type="entry name" value="Ribosomal_uL22_CS"/>
</dbReference>
<evidence type="ECO:0000256" key="10">
    <source>
        <dbReference type="RuleBase" id="RU004008"/>
    </source>
</evidence>
<dbReference type="InterPro" id="IPR005727">
    <property type="entry name" value="Ribosomal_uL22_bac/chlpt-type"/>
</dbReference>
<keyword evidence="5 7" id="KW-0687">Ribonucleoprotein</keyword>
<evidence type="ECO:0000256" key="1">
    <source>
        <dbReference type="ARBA" id="ARBA00009451"/>
    </source>
</evidence>
<dbReference type="NCBIfam" id="TIGR01044">
    <property type="entry name" value="rplV_bact"/>
    <property type="match status" value="1"/>
</dbReference>
<dbReference type="PANTHER" id="PTHR13501">
    <property type="entry name" value="CHLOROPLAST 50S RIBOSOMAL PROTEIN L22-RELATED"/>
    <property type="match status" value="1"/>
</dbReference>
<gene>
    <name evidence="7" type="primary">rplV</name>
    <name evidence="11" type="ORF">EDC65_2342</name>
</gene>
<dbReference type="SUPFAM" id="SSF54843">
    <property type="entry name" value="Ribosomal protein L22"/>
    <property type="match status" value="1"/>
</dbReference>
<evidence type="ECO:0000256" key="6">
    <source>
        <dbReference type="ARBA" id="ARBA00035207"/>
    </source>
</evidence>
<dbReference type="CDD" id="cd00336">
    <property type="entry name" value="Ribosomal_L22"/>
    <property type="match status" value="1"/>
</dbReference>
<dbReference type="GO" id="GO:0022625">
    <property type="term" value="C:cytosolic large ribosomal subunit"/>
    <property type="evidence" value="ECO:0007669"/>
    <property type="project" value="TreeGrafter"/>
</dbReference>
<evidence type="ECO:0000256" key="8">
    <source>
        <dbReference type="RuleBase" id="RU004005"/>
    </source>
</evidence>
<dbReference type="GO" id="GO:0006412">
    <property type="term" value="P:translation"/>
    <property type="evidence" value="ECO:0007669"/>
    <property type="project" value="UniProtKB-UniRule"/>
</dbReference>
<dbReference type="Pfam" id="PF00237">
    <property type="entry name" value="Ribosomal_L22"/>
    <property type="match status" value="1"/>
</dbReference>
<comment type="similarity">
    <text evidence="1 7 8">Belongs to the universal ribosomal protein uL22 family.</text>
</comment>
<dbReference type="AlphaFoldDB" id="A0A3N1M466"/>
<dbReference type="GO" id="GO:0019843">
    <property type="term" value="F:rRNA binding"/>
    <property type="evidence" value="ECO:0007669"/>
    <property type="project" value="UniProtKB-UniRule"/>
</dbReference>
<evidence type="ECO:0000256" key="5">
    <source>
        <dbReference type="ARBA" id="ARBA00023274"/>
    </source>
</evidence>
<comment type="function">
    <text evidence="7">The globular domain of the protein is located near the polypeptide exit tunnel on the outside of the subunit, while an extended beta-hairpin is found that lines the wall of the exit tunnel in the center of the 70S ribosome.</text>
</comment>
<evidence type="ECO:0000313" key="11">
    <source>
        <dbReference type="EMBL" id="ROQ00542.1"/>
    </source>
</evidence>
<evidence type="ECO:0000313" key="12">
    <source>
        <dbReference type="Proteomes" id="UP000278222"/>
    </source>
</evidence>
<organism evidence="11 12">
    <name type="scientific">Stella humosa</name>
    <dbReference type="NCBI Taxonomy" id="94"/>
    <lineage>
        <taxon>Bacteria</taxon>
        <taxon>Pseudomonadati</taxon>
        <taxon>Pseudomonadota</taxon>
        <taxon>Alphaproteobacteria</taxon>
        <taxon>Rhodospirillales</taxon>
        <taxon>Stellaceae</taxon>
        <taxon>Stella</taxon>
    </lineage>
</organism>
<dbReference type="OrthoDB" id="9805969at2"/>
<comment type="caution">
    <text evidence="11">The sequence shown here is derived from an EMBL/GenBank/DDBJ whole genome shotgun (WGS) entry which is preliminary data.</text>
</comment>
<evidence type="ECO:0000256" key="2">
    <source>
        <dbReference type="ARBA" id="ARBA00022730"/>
    </source>
</evidence>
<dbReference type="InterPro" id="IPR001063">
    <property type="entry name" value="Ribosomal_uL22"/>
</dbReference>
<dbReference type="InterPro" id="IPR036394">
    <property type="entry name" value="Ribosomal_uL22_sf"/>
</dbReference>
<dbReference type="RefSeq" id="WP_123689810.1">
    <property type="nucleotide sequence ID" value="NZ_AP019700.1"/>
</dbReference>
<reference evidence="11 12" key="1">
    <citation type="submission" date="2018-11" db="EMBL/GenBank/DDBJ databases">
        <title>Genomic Encyclopedia of Type Strains, Phase IV (KMG-IV): sequencing the most valuable type-strain genomes for metagenomic binning, comparative biology and taxonomic classification.</title>
        <authorList>
            <person name="Goeker M."/>
        </authorList>
    </citation>
    <scope>NUCLEOTIDE SEQUENCE [LARGE SCALE GENOMIC DNA]</scope>
    <source>
        <strain evidence="11 12">DSM 5900</strain>
    </source>
</reference>
<accession>A0A3N1M466</accession>
<evidence type="ECO:0000256" key="7">
    <source>
        <dbReference type="HAMAP-Rule" id="MF_01331"/>
    </source>
</evidence>
<dbReference type="PANTHER" id="PTHR13501:SF8">
    <property type="entry name" value="LARGE RIBOSOMAL SUBUNIT PROTEIN UL22M"/>
    <property type="match status" value="1"/>
</dbReference>
<dbReference type="GO" id="GO:0003735">
    <property type="term" value="F:structural constituent of ribosome"/>
    <property type="evidence" value="ECO:0007669"/>
    <property type="project" value="InterPro"/>
</dbReference>
<protein>
    <recommendedName>
        <fullName evidence="6 7">Large ribosomal subunit protein uL22</fullName>
    </recommendedName>
</protein>
<evidence type="ECO:0000256" key="9">
    <source>
        <dbReference type="RuleBase" id="RU004006"/>
    </source>
</evidence>
<keyword evidence="3 7" id="KW-0694">RNA-binding</keyword>
<comment type="function">
    <text evidence="7 10">This protein binds specifically to 23S rRNA; its binding is stimulated by other ribosomal proteins, e.g., L4, L17, and L20. It is important during the early stages of 50S assembly. It makes multiple contacts with different domains of the 23S rRNA in the assembled 50S subunit and ribosome.</text>
</comment>
<dbReference type="PROSITE" id="PS00464">
    <property type="entry name" value="RIBOSOMAL_L22"/>
    <property type="match status" value="1"/>
</dbReference>
<proteinExistence type="inferred from homology"/>
<keyword evidence="4 7" id="KW-0689">Ribosomal protein</keyword>
<dbReference type="InterPro" id="IPR047867">
    <property type="entry name" value="Ribosomal_uL22_bac/org-type"/>
</dbReference>
<dbReference type="EMBL" id="RJKX01000013">
    <property type="protein sequence ID" value="ROQ00542.1"/>
    <property type="molecule type" value="Genomic_DNA"/>
</dbReference>
<sequence length="126" mass="14143">MSKPSAPRRVAENEAMAVARVLRTSPRKLNLVAASIRGLDCQAAIARLTFLHRRIAIDVRKVLQSAIANAENNHQLDVDRLYVKEASVGKTFSIKRFHARARGRASRVEKPFSNLTVVVREREEKA</sequence>
<name>A0A3N1M466_9PROT</name>
<keyword evidence="12" id="KW-1185">Reference proteome</keyword>
<comment type="subunit">
    <text evidence="7 9">Part of the 50S ribosomal subunit.</text>
</comment>
<dbReference type="HAMAP" id="MF_01331_B">
    <property type="entry name" value="Ribosomal_uL22_B"/>
    <property type="match status" value="1"/>
</dbReference>